<keyword evidence="2" id="KW-0813">Transport</keyword>
<dbReference type="Proteomes" id="UP000019150">
    <property type="component" value="Chromosome"/>
</dbReference>
<feature type="transmembrane region" description="Helical" evidence="6">
    <location>
        <begin position="305"/>
        <end position="327"/>
    </location>
</feature>
<dbReference type="OrthoDB" id="3281800at2"/>
<dbReference type="KEGG" id="nno:NONO_c34890"/>
<evidence type="ECO:0000256" key="1">
    <source>
        <dbReference type="ARBA" id="ARBA00004429"/>
    </source>
</evidence>
<dbReference type="EMBL" id="CP006850">
    <property type="protein sequence ID" value="AHH18276.1"/>
    <property type="molecule type" value="Genomic_DNA"/>
</dbReference>
<evidence type="ECO:0000313" key="8">
    <source>
        <dbReference type="EMBL" id="AHH18276.1"/>
    </source>
</evidence>
<feature type="transmembrane region" description="Helical" evidence="6">
    <location>
        <begin position="209"/>
        <end position="233"/>
    </location>
</feature>
<keyword evidence="4 6" id="KW-1133">Transmembrane helix</keyword>
<proteinExistence type="predicted"/>
<dbReference type="eggNOG" id="COG2814">
    <property type="taxonomic scope" value="Bacteria"/>
</dbReference>
<protein>
    <submittedName>
        <fullName evidence="8">Major facilitator superfamily transporter</fullName>
    </submittedName>
</protein>
<dbReference type="SUPFAM" id="SSF103473">
    <property type="entry name" value="MFS general substrate transporter"/>
    <property type="match status" value="1"/>
</dbReference>
<name>W5TM01_9NOCA</name>
<dbReference type="PANTHER" id="PTHR23501">
    <property type="entry name" value="MAJOR FACILITATOR SUPERFAMILY"/>
    <property type="match status" value="1"/>
</dbReference>
<dbReference type="PROSITE" id="PS50850">
    <property type="entry name" value="MFS"/>
    <property type="match status" value="1"/>
</dbReference>
<dbReference type="STRING" id="1415166.NONO_c34890"/>
<feature type="transmembrane region" description="Helical" evidence="6">
    <location>
        <begin position="364"/>
        <end position="383"/>
    </location>
</feature>
<feature type="transmembrane region" description="Helical" evidence="6">
    <location>
        <begin position="54"/>
        <end position="74"/>
    </location>
</feature>
<dbReference type="PATRIC" id="fig|1415166.3.peg.3580"/>
<feature type="domain" description="Major facilitator superfamily (MFS) profile" evidence="7">
    <location>
        <begin position="20"/>
        <end position="456"/>
    </location>
</feature>
<dbReference type="InterPro" id="IPR036259">
    <property type="entry name" value="MFS_trans_sf"/>
</dbReference>
<evidence type="ECO:0000256" key="6">
    <source>
        <dbReference type="SAM" id="Phobius"/>
    </source>
</evidence>
<dbReference type="RefSeq" id="WP_025349719.1">
    <property type="nucleotide sequence ID" value="NZ_CP006850.1"/>
</dbReference>
<evidence type="ECO:0000256" key="4">
    <source>
        <dbReference type="ARBA" id="ARBA00022989"/>
    </source>
</evidence>
<reference evidence="8 9" key="1">
    <citation type="journal article" date="2014" name="Appl. Environ. Microbiol.">
        <title>Insights into the Microbial Degradation of Rubber and Gutta-Percha by Analysis of the Complete Genome of Nocardia nova SH22a.</title>
        <authorList>
            <person name="Luo Q."/>
            <person name="Hiessl S."/>
            <person name="Poehlein A."/>
            <person name="Daniel R."/>
            <person name="Steinbuchel A."/>
        </authorList>
    </citation>
    <scope>NUCLEOTIDE SEQUENCE [LARGE SCALE GENOMIC DNA]</scope>
    <source>
        <strain evidence="8">SH22a</strain>
    </source>
</reference>
<feature type="transmembrane region" description="Helical" evidence="6">
    <location>
        <begin position="179"/>
        <end position="197"/>
    </location>
</feature>
<feature type="transmembrane region" description="Helical" evidence="6">
    <location>
        <begin position="239"/>
        <end position="259"/>
    </location>
</feature>
<evidence type="ECO:0000256" key="3">
    <source>
        <dbReference type="ARBA" id="ARBA00022692"/>
    </source>
</evidence>
<evidence type="ECO:0000259" key="7">
    <source>
        <dbReference type="PROSITE" id="PS50850"/>
    </source>
</evidence>
<evidence type="ECO:0000256" key="5">
    <source>
        <dbReference type="ARBA" id="ARBA00023136"/>
    </source>
</evidence>
<keyword evidence="3 6" id="KW-0812">Transmembrane</keyword>
<sequence>MTAAPTDTTTARSDPFTTRFVGPLLLGSTLNPINTSTIATALVGIGVDFHRGPAATAVLISVLYLCSAVAQPTMGKLATLFGPRRVFVSGLVVLIAAGIIGTAAPAFGFLVVSRALIGVGTSAAFPTAMALVRRRADAAGTGVPARVLGNFSIAAQVTTVVGLPLGGVLAGVFGWRAIFFVNIPLAVVALVATLRGVPADEPASVRVAALPGAVDLVGIVLFAGTVISVLMLLSDLSSPDWALVPIAVVLGAALIGWELRSRSPLIDVRMLTRHSDLLRTYLRQAVVSLGTYTALYGTSQWMEQAAGYSATQVGLILLPLSAISIVVARLVSDRGWIRWPLIVSGVALAATGVMMRFITHGSPVLVLIAMSLLFGLASGFSGFANQASLYVQAPADQVAVASGLYRTFAYLGAIFSSSLIALTFGPAPSDAGLHAVAWVILGLGAAIGLMTVADNRIPAHTRARAAQA</sequence>
<dbReference type="Pfam" id="PF07690">
    <property type="entry name" value="MFS_1"/>
    <property type="match status" value="1"/>
</dbReference>
<keyword evidence="5 6" id="KW-0472">Membrane</keyword>
<keyword evidence="9" id="KW-1185">Reference proteome</keyword>
<dbReference type="PANTHER" id="PTHR23501:SF191">
    <property type="entry name" value="VACUOLAR BASIC AMINO ACID TRANSPORTER 4"/>
    <property type="match status" value="1"/>
</dbReference>
<dbReference type="Gene3D" id="1.20.1720.10">
    <property type="entry name" value="Multidrug resistance protein D"/>
    <property type="match status" value="1"/>
</dbReference>
<feature type="transmembrane region" description="Helical" evidence="6">
    <location>
        <begin position="153"/>
        <end position="173"/>
    </location>
</feature>
<organism evidence="8 9">
    <name type="scientific">Nocardia nova SH22a</name>
    <dbReference type="NCBI Taxonomy" id="1415166"/>
    <lineage>
        <taxon>Bacteria</taxon>
        <taxon>Bacillati</taxon>
        <taxon>Actinomycetota</taxon>
        <taxon>Actinomycetes</taxon>
        <taxon>Mycobacteriales</taxon>
        <taxon>Nocardiaceae</taxon>
        <taxon>Nocardia</taxon>
    </lineage>
</organism>
<dbReference type="GO" id="GO:0022857">
    <property type="term" value="F:transmembrane transporter activity"/>
    <property type="evidence" value="ECO:0007669"/>
    <property type="project" value="InterPro"/>
</dbReference>
<feature type="transmembrane region" description="Helical" evidence="6">
    <location>
        <begin position="431"/>
        <end position="452"/>
    </location>
</feature>
<evidence type="ECO:0000256" key="2">
    <source>
        <dbReference type="ARBA" id="ARBA00022448"/>
    </source>
</evidence>
<evidence type="ECO:0000313" key="9">
    <source>
        <dbReference type="Proteomes" id="UP000019150"/>
    </source>
</evidence>
<feature type="transmembrane region" description="Helical" evidence="6">
    <location>
        <begin position="339"/>
        <end position="358"/>
    </location>
</feature>
<comment type="subcellular location">
    <subcellularLocation>
        <location evidence="1">Cell inner membrane</location>
        <topology evidence="1">Multi-pass membrane protein</topology>
    </subcellularLocation>
</comment>
<dbReference type="GO" id="GO:0005886">
    <property type="term" value="C:plasma membrane"/>
    <property type="evidence" value="ECO:0007669"/>
    <property type="project" value="UniProtKB-SubCell"/>
</dbReference>
<accession>W5TM01</accession>
<dbReference type="Gene3D" id="1.20.1250.20">
    <property type="entry name" value="MFS general substrate transporter like domains"/>
    <property type="match status" value="1"/>
</dbReference>
<dbReference type="InterPro" id="IPR011701">
    <property type="entry name" value="MFS"/>
</dbReference>
<dbReference type="InterPro" id="IPR020846">
    <property type="entry name" value="MFS_dom"/>
</dbReference>
<dbReference type="HOGENOM" id="CLU_000960_28_3_11"/>
<feature type="transmembrane region" description="Helical" evidence="6">
    <location>
        <begin position="404"/>
        <end position="425"/>
    </location>
</feature>
<dbReference type="AlphaFoldDB" id="W5TM01"/>
<feature type="transmembrane region" description="Helical" evidence="6">
    <location>
        <begin position="86"/>
        <end position="109"/>
    </location>
</feature>
<gene>
    <name evidence="8" type="ORF">NONO_c34890</name>
</gene>